<proteinExistence type="predicted"/>
<sequence>MRFCEKLTTDCSHKTKRTRVFLHIVDQISPSIPDLDQAKHQRNATKTYPTGLKADEPQILSNRL</sequence>
<name>A0A1C3ECB3_9PLAN</name>
<accession>A0A1C3ECB3</accession>
<dbReference type="AlphaFoldDB" id="A0A1C3ECB3"/>
<comment type="caution">
    <text evidence="2">The sequence shown here is derived from an EMBL/GenBank/DDBJ whole genome shotgun (WGS) entry which is preliminary data.</text>
</comment>
<organism evidence="2 3">
    <name type="scientific">Planctopirus hydrillae</name>
    <dbReference type="NCBI Taxonomy" id="1841610"/>
    <lineage>
        <taxon>Bacteria</taxon>
        <taxon>Pseudomonadati</taxon>
        <taxon>Planctomycetota</taxon>
        <taxon>Planctomycetia</taxon>
        <taxon>Planctomycetales</taxon>
        <taxon>Planctomycetaceae</taxon>
        <taxon>Planctopirus</taxon>
    </lineage>
</organism>
<evidence type="ECO:0000256" key="1">
    <source>
        <dbReference type="SAM" id="MobiDB-lite"/>
    </source>
</evidence>
<evidence type="ECO:0000313" key="3">
    <source>
        <dbReference type="Proteomes" id="UP000094828"/>
    </source>
</evidence>
<keyword evidence="3" id="KW-1185">Reference proteome</keyword>
<protein>
    <submittedName>
        <fullName evidence="2">Uncharacterized protein</fullName>
    </submittedName>
</protein>
<reference evidence="2 3" key="1">
    <citation type="submission" date="2016-05" db="EMBL/GenBank/DDBJ databases">
        <title>Genomic and physiological characterization of Planctopirus sp. isolated from fresh water lake.</title>
        <authorList>
            <person name="Subhash Y."/>
            <person name="Ramana C."/>
        </authorList>
    </citation>
    <scope>NUCLEOTIDE SEQUENCE [LARGE SCALE GENOMIC DNA]</scope>
    <source>
        <strain evidence="2 3">JC280</strain>
    </source>
</reference>
<feature type="region of interest" description="Disordered" evidence="1">
    <location>
        <begin position="35"/>
        <end position="64"/>
    </location>
</feature>
<dbReference type="EMBL" id="LYDR01000099">
    <property type="protein sequence ID" value="ODA30840.1"/>
    <property type="molecule type" value="Genomic_DNA"/>
</dbReference>
<dbReference type="Proteomes" id="UP000094828">
    <property type="component" value="Unassembled WGS sequence"/>
</dbReference>
<evidence type="ECO:0000313" key="2">
    <source>
        <dbReference type="EMBL" id="ODA30840.1"/>
    </source>
</evidence>
<gene>
    <name evidence="2" type="ORF">A6X21_05250</name>
</gene>